<dbReference type="PANTHER" id="PTHR34535">
    <property type="entry name" value="HYDROGENASE MATURATION FACTOR HYPA"/>
    <property type="match status" value="1"/>
</dbReference>
<evidence type="ECO:0000256" key="3">
    <source>
        <dbReference type="ARBA" id="ARBA00022833"/>
    </source>
</evidence>
<feature type="binding site" evidence="4">
    <location>
        <position position="102"/>
    </location>
    <ligand>
        <name>Zn(2+)</name>
        <dbReference type="ChEBI" id="CHEBI:29105"/>
    </ligand>
</feature>
<proteinExistence type="inferred from homology"/>
<evidence type="ECO:0000313" key="6">
    <source>
        <dbReference type="Proteomes" id="UP000317778"/>
    </source>
</evidence>
<accession>A0A532UYT9</accession>
<evidence type="ECO:0000256" key="1">
    <source>
        <dbReference type="ARBA" id="ARBA00022596"/>
    </source>
</evidence>
<dbReference type="AlphaFoldDB" id="A0A532UYT9"/>
<keyword evidence="1 4" id="KW-0533">Nickel</keyword>
<dbReference type="Gene3D" id="3.30.2320.80">
    <property type="match status" value="1"/>
</dbReference>
<name>A0A532UYT9_UNCT6</name>
<dbReference type="GO" id="GO:0051604">
    <property type="term" value="P:protein maturation"/>
    <property type="evidence" value="ECO:0007669"/>
    <property type="project" value="InterPro"/>
</dbReference>
<comment type="caution">
    <text evidence="5">The sequence shown here is derived from an EMBL/GenBank/DDBJ whole genome shotgun (WGS) entry which is preliminary data.</text>
</comment>
<dbReference type="GO" id="GO:0008270">
    <property type="term" value="F:zinc ion binding"/>
    <property type="evidence" value="ECO:0007669"/>
    <property type="project" value="UniProtKB-UniRule"/>
</dbReference>
<keyword evidence="3 4" id="KW-0862">Zinc</keyword>
<feature type="binding site" evidence="4">
    <location>
        <position position="99"/>
    </location>
    <ligand>
        <name>Zn(2+)</name>
        <dbReference type="ChEBI" id="CHEBI:29105"/>
    </ligand>
</feature>
<evidence type="ECO:0000256" key="2">
    <source>
        <dbReference type="ARBA" id="ARBA00022723"/>
    </source>
</evidence>
<dbReference type="GO" id="GO:0016151">
    <property type="term" value="F:nickel cation binding"/>
    <property type="evidence" value="ECO:0007669"/>
    <property type="project" value="UniProtKB-UniRule"/>
</dbReference>
<protein>
    <recommendedName>
        <fullName evidence="4">Hydrogenase maturation factor HypA</fullName>
    </recommendedName>
</protein>
<feature type="binding site" evidence="4">
    <location>
        <position position="2"/>
    </location>
    <ligand>
        <name>Ni(2+)</name>
        <dbReference type="ChEBI" id="CHEBI:49786"/>
    </ligand>
</feature>
<dbReference type="PANTHER" id="PTHR34535:SF3">
    <property type="entry name" value="HYDROGENASE MATURATION FACTOR HYPA"/>
    <property type="match status" value="1"/>
</dbReference>
<feature type="binding site" evidence="4">
    <location>
        <position position="76"/>
    </location>
    <ligand>
        <name>Zn(2+)</name>
        <dbReference type="ChEBI" id="CHEBI:29105"/>
    </ligand>
</feature>
<dbReference type="EMBL" id="NJBO01000021">
    <property type="protein sequence ID" value="TKJ39917.1"/>
    <property type="molecule type" value="Genomic_DNA"/>
</dbReference>
<feature type="binding site" evidence="4">
    <location>
        <position position="73"/>
    </location>
    <ligand>
        <name>Zn(2+)</name>
        <dbReference type="ChEBI" id="CHEBI:29105"/>
    </ligand>
</feature>
<evidence type="ECO:0000313" key="5">
    <source>
        <dbReference type="EMBL" id="TKJ39917.1"/>
    </source>
</evidence>
<dbReference type="HAMAP" id="MF_00213">
    <property type="entry name" value="HypA_HybF"/>
    <property type="match status" value="1"/>
</dbReference>
<dbReference type="Proteomes" id="UP000317778">
    <property type="component" value="Unassembled WGS sequence"/>
</dbReference>
<keyword evidence="2 4" id="KW-0479">Metal-binding</keyword>
<dbReference type="PIRSF" id="PIRSF004761">
    <property type="entry name" value="Hydrgn_mat_HypA"/>
    <property type="match status" value="1"/>
</dbReference>
<gene>
    <name evidence="4 5" type="primary">hypA</name>
    <name evidence="5" type="ORF">CEE36_10060</name>
</gene>
<dbReference type="Pfam" id="PF01155">
    <property type="entry name" value="HypA"/>
    <property type="match status" value="1"/>
</dbReference>
<reference evidence="5 6" key="1">
    <citation type="submission" date="2017-06" db="EMBL/GenBank/DDBJ databases">
        <title>Novel microbial phyla capable of carbon fixation and sulfur reduction in deep-sea sediments.</title>
        <authorList>
            <person name="Huang J."/>
            <person name="Baker B."/>
            <person name="Wang Y."/>
        </authorList>
    </citation>
    <scope>NUCLEOTIDE SEQUENCE [LARGE SCALE GENOMIC DNA]</scope>
    <source>
        <strain evidence="5">B3_TA06</strain>
    </source>
</reference>
<sequence>MHEMSVAQQIARAVLRTAKREEAVKVAHINIEIGQLTFLNPEQVIFWLAELFKGTEAEAAEISHKMVPARVRCGKCGYEGPLQVKEDPLFHQALPVFACPKCERGSLEILEGRDCIVSSIEILQQSDLEESPG</sequence>
<organism evidence="5 6">
    <name type="scientific">candidate division TA06 bacterium B3_TA06</name>
    <dbReference type="NCBI Taxonomy" id="2012487"/>
    <lineage>
        <taxon>Bacteria</taxon>
        <taxon>Bacteria division TA06</taxon>
    </lineage>
</organism>
<comment type="function">
    <text evidence="4">Involved in the maturation of [NiFe] hydrogenases. Required for nickel insertion into the metal center of the hydrogenase.</text>
</comment>
<comment type="similarity">
    <text evidence="4">Belongs to the HypA/HybF family.</text>
</comment>
<evidence type="ECO:0000256" key="4">
    <source>
        <dbReference type="HAMAP-Rule" id="MF_00213"/>
    </source>
</evidence>
<dbReference type="InterPro" id="IPR000688">
    <property type="entry name" value="HypA/HybF"/>
</dbReference>